<keyword evidence="3" id="KW-1185">Reference proteome</keyword>
<name>I7MML3_TETTS</name>
<protein>
    <submittedName>
        <fullName evidence="2">Uncharacterized protein</fullName>
    </submittedName>
</protein>
<feature type="region of interest" description="Disordered" evidence="1">
    <location>
        <begin position="301"/>
        <end position="377"/>
    </location>
</feature>
<feature type="compositionally biased region" description="Basic residues" evidence="1">
    <location>
        <begin position="352"/>
        <end position="364"/>
    </location>
</feature>
<dbReference type="Proteomes" id="UP000009168">
    <property type="component" value="Unassembled WGS sequence"/>
</dbReference>
<organism evidence="2 3">
    <name type="scientific">Tetrahymena thermophila (strain SB210)</name>
    <dbReference type="NCBI Taxonomy" id="312017"/>
    <lineage>
        <taxon>Eukaryota</taxon>
        <taxon>Sar</taxon>
        <taxon>Alveolata</taxon>
        <taxon>Ciliophora</taxon>
        <taxon>Intramacronucleata</taxon>
        <taxon>Oligohymenophorea</taxon>
        <taxon>Hymenostomatida</taxon>
        <taxon>Tetrahymenina</taxon>
        <taxon>Tetrahymenidae</taxon>
        <taxon>Tetrahymena</taxon>
    </lineage>
</organism>
<sequence>MDNLFEYVKQQLLCEKEIIQNVYDLLQLLNSEFARELLDKQQGDFIITYYFSRQSRIKKFNKVSDELINQIYKYRNYNYMMQNQFDKIMQAITMSKTLQNEEQSYQFSDILDIGTMFKLLELDWIKRHNMTKMLSQPQTNKKIEQINLKEINQISNNQNYLLTDKDSSLQLYSNLNDLTNTKNKNINEDLTKLQKDSFIIEIGPQKFINQGEEEIKDSQQNNLDFNCEEVDKIISKNQQKCLEFFKSIKETWNFEDLKQGYFEDIQEKCIFHHTLSEEQIKILNKYEQSITKCRNKIKGNQKVQSRKLQSQNYESQGENEQQDEKLNGNKQIKLEGQDNNSQKQQNASDQKIKKKRGGFRKRRNQVNLDQSQQDAQQSIKNENYQVQSQNQNLKESSKDIHNQNEQLNQAICSEQVETTDSNEVSQQSQLNQDKMQIEESYFQNHNNNTEIKSSEQQQNRLVQEFNKIEQEQFEQNENNLLNHKVDSSKIKQLKVEENNFQLQSPLQIQFQDKFSNFQPYSFINSPFPQQFNCKIEQFQLEQLNYQNIQMNNSEQEQQKNEKLSYVQNDYNTTIIDEVKARELIDNNLFENIQLNFENNNFENVQKNVSNQLNYEDEYVKQQLEQNKITHVDDNQNINDQNFQISQELFKIKEESQLINETQVLLNNTSNQNQIKNKDENKQEYMDLQSNLNENKEFRYQDLIIEEEESQILEKLIQTGKLNKSHTQVNDEKVILDKNKSKEKDISDISNQAENASSPKDSPIKLRMVDIFELKSQSNNNISNQNTSTEKQSELISQKVKSPNKIQKMNKEKRKKKIGKTFKELTLQELEIIKKSSLKDASNLAKQLGMSYQTMRKVIAKVQNGNNK</sequence>
<dbReference type="RefSeq" id="XP_001025374.4">
    <property type="nucleotide sequence ID" value="XM_001025374.4"/>
</dbReference>
<feature type="region of interest" description="Disordered" evidence="1">
    <location>
        <begin position="742"/>
        <end position="761"/>
    </location>
</feature>
<evidence type="ECO:0000313" key="2">
    <source>
        <dbReference type="EMBL" id="EAS05129.4"/>
    </source>
</evidence>
<reference evidence="3" key="1">
    <citation type="journal article" date="2006" name="PLoS Biol.">
        <title>Macronuclear genome sequence of the ciliate Tetrahymena thermophila, a model eukaryote.</title>
        <authorList>
            <person name="Eisen J.A."/>
            <person name="Coyne R.S."/>
            <person name="Wu M."/>
            <person name="Wu D."/>
            <person name="Thiagarajan M."/>
            <person name="Wortman J.R."/>
            <person name="Badger J.H."/>
            <person name="Ren Q."/>
            <person name="Amedeo P."/>
            <person name="Jones K.M."/>
            <person name="Tallon L.J."/>
            <person name="Delcher A.L."/>
            <person name="Salzberg S.L."/>
            <person name="Silva J.C."/>
            <person name="Haas B.J."/>
            <person name="Majoros W.H."/>
            <person name="Farzad M."/>
            <person name="Carlton J.M."/>
            <person name="Smith R.K. Jr."/>
            <person name="Garg J."/>
            <person name="Pearlman R.E."/>
            <person name="Karrer K.M."/>
            <person name="Sun L."/>
            <person name="Manning G."/>
            <person name="Elde N.C."/>
            <person name="Turkewitz A.P."/>
            <person name="Asai D.J."/>
            <person name="Wilkes D.E."/>
            <person name="Wang Y."/>
            <person name="Cai H."/>
            <person name="Collins K."/>
            <person name="Stewart B.A."/>
            <person name="Lee S.R."/>
            <person name="Wilamowska K."/>
            <person name="Weinberg Z."/>
            <person name="Ruzzo W.L."/>
            <person name="Wloga D."/>
            <person name="Gaertig J."/>
            <person name="Frankel J."/>
            <person name="Tsao C.-C."/>
            <person name="Gorovsky M.A."/>
            <person name="Keeling P.J."/>
            <person name="Waller R.F."/>
            <person name="Patron N.J."/>
            <person name="Cherry J.M."/>
            <person name="Stover N.A."/>
            <person name="Krieger C.J."/>
            <person name="del Toro C."/>
            <person name="Ryder H.F."/>
            <person name="Williamson S.C."/>
            <person name="Barbeau R.A."/>
            <person name="Hamilton E.P."/>
            <person name="Orias E."/>
        </authorList>
    </citation>
    <scope>NUCLEOTIDE SEQUENCE [LARGE SCALE GENOMIC DNA]</scope>
    <source>
        <strain evidence="3">SB210</strain>
    </source>
</reference>
<feature type="compositionally biased region" description="Polar residues" evidence="1">
    <location>
        <begin position="747"/>
        <end position="759"/>
    </location>
</feature>
<dbReference type="GeneID" id="7845473"/>
<feature type="compositionally biased region" description="Polar residues" evidence="1">
    <location>
        <begin position="793"/>
        <end position="806"/>
    </location>
</feature>
<dbReference type="KEGG" id="tet:TTHERM_00765140"/>
<feature type="compositionally biased region" description="Polar residues" evidence="1">
    <location>
        <begin position="337"/>
        <end position="349"/>
    </location>
</feature>
<accession>I7MML3</accession>
<dbReference type="AlphaFoldDB" id="I7MML3"/>
<feature type="region of interest" description="Disordered" evidence="1">
    <location>
        <begin position="776"/>
        <end position="814"/>
    </location>
</feature>
<feature type="compositionally biased region" description="Low complexity" evidence="1">
    <location>
        <begin position="776"/>
        <end position="788"/>
    </location>
</feature>
<evidence type="ECO:0000313" key="3">
    <source>
        <dbReference type="Proteomes" id="UP000009168"/>
    </source>
</evidence>
<feature type="compositionally biased region" description="Polar residues" evidence="1">
    <location>
        <begin position="365"/>
        <end position="377"/>
    </location>
</feature>
<evidence type="ECO:0000256" key="1">
    <source>
        <dbReference type="SAM" id="MobiDB-lite"/>
    </source>
</evidence>
<dbReference type="InParanoid" id="I7MML3"/>
<gene>
    <name evidence="2" type="ORF">TTHERM_00765140</name>
</gene>
<feature type="compositionally biased region" description="Polar residues" evidence="1">
    <location>
        <begin position="301"/>
        <end position="319"/>
    </location>
</feature>
<feature type="compositionally biased region" description="Basic and acidic residues" evidence="1">
    <location>
        <begin position="322"/>
        <end position="336"/>
    </location>
</feature>
<dbReference type="EMBL" id="GG662407">
    <property type="protein sequence ID" value="EAS05129.4"/>
    <property type="molecule type" value="Genomic_DNA"/>
</dbReference>
<proteinExistence type="predicted"/>